<feature type="compositionally biased region" description="Acidic residues" evidence="1">
    <location>
        <begin position="292"/>
        <end position="302"/>
    </location>
</feature>
<reference evidence="2 3" key="1">
    <citation type="submission" date="2015-09" db="EMBL/GenBank/DDBJ databases">
        <title>Draft genome of a European isolate of the apple canker pathogen Neonectria ditissima.</title>
        <authorList>
            <person name="Gomez-Cortecero A."/>
            <person name="Harrison R.J."/>
            <person name="Armitage A.D."/>
        </authorList>
    </citation>
    <scope>NUCLEOTIDE SEQUENCE [LARGE SCALE GENOMIC DNA]</scope>
    <source>
        <strain evidence="2 3">R09/05</strain>
    </source>
</reference>
<gene>
    <name evidence="2" type="ORF">AK830_g12567</name>
</gene>
<feature type="compositionally biased region" description="Polar residues" evidence="1">
    <location>
        <begin position="134"/>
        <end position="154"/>
    </location>
</feature>
<protein>
    <submittedName>
        <fullName evidence="2">Uncharacterized protein</fullName>
    </submittedName>
</protein>
<dbReference type="PANTHER" id="PTHR42068">
    <property type="entry name" value="YALI0B18964P"/>
    <property type="match status" value="1"/>
</dbReference>
<evidence type="ECO:0000313" key="2">
    <source>
        <dbReference type="EMBL" id="KPM34005.1"/>
    </source>
</evidence>
<feature type="region of interest" description="Disordered" evidence="1">
    <location>
        <begin position="213"/>
        <end position="248"/>
    </location>
</feature>
<organism evidence="2 3">
    <name type="scientific">Neonectria ditissima</name>
    <dbReference type="NCBI Taxonomy" id="78410"/>
    <lineage>
        <taxon>Eukaryota</taxon>
        <taxon>Fungi</taxon>
        <taxon>Dikarya</taxon>
        <taxon>Ascomycota</taxon>
        <taxon>Pezizomycotina</taxon>
        <taxon>Sordariomycetes</taxon>
        <taxon>Hypocreomycetidae</taxon>
        <taxon>Hypocreales</taxon>
        <taxon>Nectriaceae</taxon>
        <taxon>Neonectria</taxon>
    </lineage>
</organism>
<dbReference type="OrthoDB" id="5396252at2759"/>
<feature type="region of interest" description="Disordered" evidence="1">
    <location>
        <begin position="285"/>
        <end position="324"/>
    </location>
</feature>
<feature type="compositionally biased region" description="Acidic residues" evidence="1">
    <location>
        <begin position="215"/>
        <end position="226"/>
    </location>
</feature>
<evidence type="ECO:0000313" key="3">
    <source>
        <dbReference type="Proteomes" id="UP000050424"/>
    </source>
</evidence>
<name>A0A0P7B367_9HYPO</name>
<dbReference type="PANTHER" id="PTHR42068:SF1">
    <property type="entry name" value="YALI0B18964P"/>
    <property type="match status" value="1"/>
</dbReference>
<dbReference type="EMBL" id="LKCW01000429">
    <property type="protein sequence ID" value="KPM34005.1"/>
    <property type="molecule type" value="Genomic_DNA"/>
</dbReference>
<proteinExistence type="predicted"/>
<dbReference type="AlphaFoldDB" id="A0A0P7B367"/>
<keyword evidence="3" id="KW-1185">Reference proteome</keyword>
<feature type="region of interest" description="Disordered" evidence="1">
    <location>
        <begin position="129"/>
        <end position="157"/>
    </location>
</feature>
<accession>A0A0P7B367</accession>
<feature type="region of interest" description="Disordered" evidence="1">
    <location>
        <begin position="336"/>
        <end position="426"/>
    </location>
</feature>
<dbReference type="STRING" id="78410.A0A0P7B367"/>
<evidence type="ECO:0000256" key="1">
    <source>
        <dbReference type="SAM" id="MobiDB-lite"/>
    </source>
</evidence>
<comment type="caution">
    <text evidence="2">The sequence shown here is derived from an EMBL/GenBank/DDBJ whole genome shotgun (WGS) entry which is preliminary data.</text>
</comment>
<sequence length="638" mass="69615">MPLPANEFSRTRSRICGAAETTKTSSSRIKLHSFTSASHVLPSHTVSPLQSTADEAMAPTDSRRQGYVGIRSMDVTTSTINRTSPLDLVFARIGPMIDRGVFDESVDDEAPLQNDAPATLHAFADHDAGPPFPSNTAIIDSYSGSWNSPDQNGEFTHREETQFESDFTPEAGQTSRWPFITDDPITIPDIIEPEPLFPSPRIPLSPSRQCHRVEEELEEELEAQLEEPDRNVAEATQDPGSLTIPPFDFVLESSDVPATPSSRGRVMTSAEFEVYQRKIARDDAEKRLDAGNNEEEDADYDDKDDRDYSETIRQQRAQRARQEAHVFGYRQQMMKRTEGTDAPQPTFHARAPSVSSLRSTRAVHSSDHGGNDDDDVPLAILQAQRMSGERRPATRLAAPKPNPSLPTTTSEQPRKPGSIHGQASNQVPVSSLPAFARRLPQDPFAGYSNSNGWNPYAQKSRPAGLVGLIAGEERAKALRRVNPSYSAQASPSYQANPSYGVQANPGYSVQANPGYRVQTNPGYGVQATPAYGVQANPGYGVQTNPAYGVQANPGYGVQVNPGYGVQANPGYGLQVNPSYVVQANPGYGVQAVPDPKYSLDWPGSPYQMGQTTSPYGVPRMQHAQPGLYPFVSHFMNTA</sequence>
<dbReference type="Proteomes" id="UP000050424">
    <property type="component" value="Unassembled WGS sequence"/>
</dbReference>